<proteinExistence type="predicted"/>
<keyword evidence="3" id="KW-1185">Reference proteome</keyword>
<feature type="compositionally biased region" description="Polar residues" evidence="1">
    <location>
        <begin position="68"/>
        <end position="78"/>
    </location>
</feature>
<dbReference type="OrthoDB" id="5379420at2759"/>
<feature type="region of interest" description="Disordered" evidence="1">
    <location>
        <begin position="19"/>
        <end position="41"/>
    </location>
</feature>
<dbReference type="STRING" id="177199.A0A420Y1R0"/>
<feature type="region of interest" description="Disordered" evidence="1">
    <location>
        <begin position="66"/>
        <end position="88"/>
    </location>
</feature>
<protein>
    <submittedName>
        <fullName evidence="2">Uncharacterized protein</fullName>
    </submittedName>
</protein>
<evidence type="ECO:0000256" key="1">
    <source>
        <dbReference type="SAM" id="MobiDB-lite"/>
    </source>
</evidence>
<sequence>MRPSIRPPSRGALTHRCATSTAHTPWTPSPRPTSFSLPSTLNHPGTLQQRRYAMDRSPQLLRAKVTRKNSTPSKLYNPSPNPVNPRDPFKKILTANMVPSLDFFEQHLPATGCTDLTASQLHTAAQLFCDGTAVRDVVWAKRLVALSEGKVTPYILHYLAVALHYGGQEMSLSVLNTAAMLDYTPSVLEMANVYYTVTENRPSSKRGAVPPVFMASLKKFDALVAAGQNPDALALKAHVLGLQGQKEESGKWYLKARRVGMGLYPGAYATPPTEPVAQPRGPRWLQEAECHVQAGRALLGIGKVEEAKAAFAFAAFELDDAVGLAEYAKLMPEEVPERREFLLRAAVSGAPQASAEIGKNELWLAAQEGLTEAERTWHCLVGREWIALGQSTD</sequence>
<name>A0A420Y1R0_9PEZI</name>
<dbReference type="Proteomes" id="UP000275385">
    <property type="component" value="Unassembled WGS sequence"/>
</dbReference>
<comment type="caution">
    <text evidence="2">The sequence shown here is derived from an EMBL/GenBank/DDBJ whole genome shotgun (WGS) entry which is preliminary data.</text>
</comment>
<dbReference type="AlphaFoldDB" id="A0A420Y1R0"/>
<dbReference type="EMBL" id="QVQW01000068">
    <property type="protein sequence ID" value="RKU41749.1"/>
    <property type="molecule type" value="Genomic_DNA"/>
</dbReference>
<organism evidence="2 3">
    <name type="scientific">Coniochaeta pulveracea</name>
    <dbReference type="NCBI Taxonomy" id="177199"/>
    <lineage>
        <taxon>Eukaryota</taxon>
        <taxon>Fungi</taxon>
        <taxon>Dikarya</taxon>
        <taxon>Ascomycota</taxon>
        <taxon>Pezizomycotina</taxon>
        <taxon>Sordariomycetes</taxon>
        <taxon>Sordariomycetidae</taxon>
        <taxon>Coniochaetales</taxon>
        <taxon>Coniochaetaceae</taxon>
        <taxon>Coniochaeta</taxon>
    </lineage>
</organism>
<reference evidence="2 3" key="1">
    <citation type="submission" date="2018-08" db="EMBL/GenBank/DDBJ databases">
        <title>Draft genome of the lignicolous fungus Coniochaeta pulveracea.</title>
        <authorList>
            <person name="Borstlap C.J."/>
            <person name="De Witt R.N."/>
            <person name="Botha A."/>
            <person name="Volschenk H."/>
        </authorList>
    </citation>
    <scope>NUCLEOTIDE SEQUENCE [LARGE SCALE GENOMIC DNA]</scope>
    <source>
        <strain evidence="2 3">CAB683</strain>
    </source>
</reference>
<accession>A0A420Y1R0</accession>
<evidence type="ECO:0000313" key="3">
    <source>
        <dbReference type="Proteomes" id="UP000275385"/>
    </source>
</evidence>
<evidence type="ECO:0000313" key="2">
    <source>
        <dbReference type="EMBL" id="RKU41749.1"/>
    </source>
</evidence>
<gene>
    <name evidence="2" type="ORF">DL546_001220</name>
</gene>